<dbReference type="RefSeq" id="WP_276235888.1">
    <property type="nucleotide sequence ID" value="NZ_CP119802.1"/>
</dbReference>
<dbReference type="Proteomes" id="UP001596398">
    <property type="component" value="Unassembled WGS sequence"/>
</dbReference>
<dbReference type="NCBIfam" id="NF004513">
    <property type="entry name" value="PRK05854.1"/>
    <property type="match status" value="1"/>
</dbReference>
<dbReference type="SUPFAM" id="SSF51735">
    <property type="entry name" value="NAD(P)-binding Rossmann-fold domains"/>
    <property type="match status" value="1"/>
</dbReference>
<sequence>MSWNTSDIPDQSGRRVVVTGANSGIGLEATRELARAGAYVVMACRSVARGEDAADDVRRTVPGADLDVRELDLADLDSVRAFAEGVEGEIDVLVNNAGVMAIPRSETADGFETQFGVNHLGHFALTGLLLDRVTDRVVTVSSRAHEGGEMDFDDLHGERDYARWEAYGQSKLSNLLFAYELDRRLDAAGSDVESLACHPGWAATELQSGAATNGAMELVMRAANAVVAQSAADGALPTLYAATAPEAEGGDYIGPGGLFDMRGAPEKQRSSARSRDRDAARRLWEYSEEATGVAFDLPEPEATA</sequence>
<dbReference type="GO" id="GO:0016491">
    <property type="term" value="F:oxidoreductase activity"/>
    <property type="evidence" value="ECO:0007669"/>
    <property type="project" value="UniProtKB-KW"/>
</dbReference>
<dbReference type="PANTHER" id="PTHR43157:SF31">
    <property type="entry name" value="PHOSPHATIDYLINOSITOL-GLYCAN BIOSYNTHESIS CLASS F PROTEIN"/>
    <property type="match status" value="1"/>
</dbReference>
<proteinExistence type="predicted"/>
<dbReference type="EMBL" id="JBHTAP010000001">
    <property type="protein sequence ID" value="MFC7234867.1"/>
    <property type="molecule type" value="Genomic_DNA"/>
</dbReference>
<dbReference type="InterPro" id="IPR036291">
    <property type="entry name" value="NAD(P)-bd_dom_sf"/>
</dbReference>
<protein>
    <submittedName>
        <fullName evidence="3">Oxidoreductase</fullName>
    </submittedName>
</protein>
<name>A0ABD5ZNK7_9EURY</name>
<reference evidence="3 4" key="1">
    <citation type="journal article" date="2019" name="Int. J. Syst. Evol. Microbiol.">
        <title>The Global Catalogue of Microorganisms (GCM) 10K type strain sequencing project: providing services to taxonomists for standard genome sequencing and annotation.</title>
        <authorList>
            <consortium name="The Broad Institute Genomics Platform"/>
            <consortium name="The Broad Institute Genome Sequencing Center for Infectious Disease"/>
            <person name="Wu L."/>
            <person name="Ma J."/>
        </authorList>
    </citation>
    <scope>NUCLEOTIDE SEQUENCE [LARGE SCALE GENOMIC DNA]</scope>
    <source>
        <strain evidence="3 4">DT85</strain>
    </source>
</reference>
<evidence type="ECO:0000256" key="1">
    <source>
        <dbReference type="ARBA" id="ARBA00023002"/>
    </source>
</evidence>
<dbReference type="Pfam" id="PF00106">
    <property type="entry name" value="adh_short"/>
    <property type="match status" value="1"/>
</dbReference>
<evidence type="ECO:0000313" key="4">
    <source>
        <dbReference type="Proteomes" id="UP001596398"/>
    </source>
</evidence>
<organism evidence="3 4">
    <name type="scientific">Halosegnis marinus</name>
    <dbReference type="NCBI Taxonomy" id="3034023"/>
    <lineage>
        <taxon>Archaea</taxon>
        <taxon>Methanobacteriati</taxon>
        <taxon>Methanobacteriota</taxon>
        <taxon>Stenosarchaea group</taxon>
        <taxon>Halobacteria</taxon>
        <taxon>Halobacteriales</taxon>
        <taxon>Natronomonadaceae</taxon>
        <taxon>Halosegnis</taxon>
    </lineage>
</organism>
<dbReference type="PANTHER" id="PTHR43157">
    <property type="entry name" value="PHOSPHATIDYLINOSITOL-GLYCAN BIOSYNTHESIS CLASS F PROTEIN-RELATED"/>
    <property type="match status" value="1"/>
</dbReference>
<comment type="caution">
    <text evidence="3">The sequence shown here is derived from an EMBL/GenBank/DDBJ whole genome shotgun (WGS) entry which is preliminary data.</text>
</comment>
<dbReference type="PRINTS" id="PR00081">
    <property type="entry name" value="GDHRDH"/>
</dbReference>
<dbReference type="GeneID" id="79266539"/>
<feature type="region of interest" description="Disordered" evidence="2">
    <location>
        <begin position="253"/>
        <end position="280"/>
    </location>
</feature>
<dbReference type="InterPro" id="IPR002347">
    <property type="entry name" value="SDR_fam"/>
</dbReference>
<evidence type="ECO:0000256" key="2">
    <source>
        <dbReference type="SAM" id="MobiDB-lite"/>
    </source>
</evidence>
<keyword evidence="1" id="KW-0560">Oxidoreductase</keyword>
<gene>
    <name evidence="3" type="ORF">ACFQJ4_05980</name>
</gene>
<evidence type="ECO:0000313" key="3">
    <source>
        <dbReference type="EMBL" id="MFC7234867.1"/>
    </source>
</evidence>
<keyword evidence="4" id="KW-1185">Reference proteome</keyword>
<dbReference type="CDD" id="cd05327">
    <property type="entry name" value="retinol-DH_like_SDR_c_like"/>
    <property type="match status" value="1"/>
</dbReference>
<feature type="compositionally biased region" description="Basic and acidic residues" evidence="2">
    <location>
        <begin position="263"/>
        <end position="280"/>
    </location>
</feature>
<accession>A0ABD5ZNK7</accession>
<dbReference type="AlphaFoldDB" id="A0ABD5ZNK7"/>
<dbReference type="NCBIfam" id="NF004846">
    <property type="entry name" value="PRK06197.1"/>
    <property type="match status" value="1"/>
</dbReference>
<dbReference type="Gene3D" id="3.40.50.720">
    <property type="entry name" value="NAD(P)-binding Rossmann-like Domain"/>
    <property type="match status" value="1"/>
</dbReference>